<dbReference type="Proteomes" id="UP000657918">
    <property type="component" value="Unassembled WGS sequence"/>
</dbReference>
<comment type="caution">
    <text evidence="6">The sequence shown here is derived from an EMBL/GenBank/DDBJ whole genome shotgun (WGS) entry which is preliminary data.</text>
</comment>
<name>A0A835KDT8_9ROSI</name>
<dbReference type="GO" id="GO:0005634">
    <property type="term" value="C:nucleus"/>
    <property type="evidence" value="ECO:0007669"/>
    <property type="project" value="UniProtKB-SubCell"/>
</dbReference>
<evidence type="ECO:0000256" key="2">
    <source>
        <dbReference type="ARBA" id="ARBA00023125"/>
    </source>
</evidence>
<comment type="subcellular location">
    <subcellularLocation>
        <location evidence="1">Nucleus</location>
    </subcellularLocation>
</comment>
<dbReference type="CDD" id="cd00086">
    <property type="entry name" value="homeodomain"/>
    <property type="match status" value="1"/>
</dbReference>
<accession>A0A835KDT8</accession>
<dbReference type="CDD" id="cd06222">
    <property type="entry name" value="RNase_H_like"/>
    <property type="match status" value="1"/>
</dbReference>
<evidence type="ECO:0000256" key="1">
    <source>
        <dbReference type="ARBA" id="ARBA00004123"/>
    </source>
</evidence>
<dbReference type="SUPFAM" id="SSF46689">
    <property type="entry name" value="Homeodomain-like"/>
    <property type="match status" value="1"/>
</dbReference>
<dbReference type="InterPro" id="IPR044730">
    <property type="entry name" value="RNase_H-like_dom_plant"/>
</dbReference>
<dbReference type="GO" id="GO:0003677">
    <property type="term" value="F:DNA binding"/>
    <property type="evidence" value="ECO:0007669"/>
    <property type="project" value="UniProtKB-KW"/>
</dbReference>
<evidence type="ECO:0000313" key="7">
    <source>
        <dbReference type="Proteomes" id="UP000657918"/>
    </source>
</evidence>
<reference evidence="6 7" key="1">
    <citation type="submission" date="2020-10" db="EMBL/GenBank/DDBJ databases">
        <title>Plant Genome Project.</title>
        <authorList>
            <person name="Zhang R.-G."/>
        </authorList>
    </citation>
    <scope>NUCLEOTIDE SEQUENCE [LARGE SCALE GENOMIC DNA]</scope>
    <source>
        <strain evidence="6">FAFU-HL-1</strain>
        <tissue evidence="6">Leaf</tissue>
    </source>
</reference>
<dbReference type="InterPro" id="IPR008422">
    <property type="entry name" value="KN_HD"/>
</dbReference>
<dbReference type="InterPro" id="IPR001356">
    <property type="entry name" value="HD"/>
</dbReference>
<gene>
    <name evidence="6" type="ORF">SADUNF_Sadunf03G0088000</name>
</gene>
<dbReference type="GO" id="GO:0006355">
    <property type="term" value="P:regulation of DNA-templated transcription"/>
    <property type="evidence" value="ECO:0007669"/>
    <property type="project" value="InterPro"/>
</dbReference>
<dbReference type="Pfam" id="PF05920">
    <property type="entry name" value="Homeobox_KN"/>
    <property type="match status" value="1"/>
</dbReference>
<evidence type="ECO:0000256" key="4">
    <source>
        <dbReference type="ARBA" id="ARBA00023242"/>
    </source>
</evidence>
<evidence type="ECO:0000259" key="5">
    <source>
        <dbReference type="Pfam" id="PF05920"/>
    </source>
</evidence>
<proteinExistence type="predicted"/>
<dbReference type="SUPFAM" id="SSF53098">
    <property type="entry name" value="Ribonuclease H-like"/>
    <property type="match status" value="1"/>
</dbReference>
<evidence type="ECO:0000313" key="6">
    <source>
        <dbReference type="EMBL" id="KAF9685765.1"/>
    </source>
</evidence>
<keyword evidence="2" id="KW-0238">DNA-binding</keyword>
<keyword evidence="7" id="KW-1185">Reference proteome</keyword>
<feature type="domain" description="KN homeodomain" evidence="5">
    <location>
        <begin position="259"/>
        <end position="286"/>
    </location>
</feature>
<dbReference type="AlphaFoldDB" id="A0A835KDT8"/>
<dbReference type="EMBL" id="JADGMS010000003">
    <property type="protein sequence ID" value="KAF9685765.1"/>
    <property type="molecule type" value="Genomic_DNA"/>
</dbReference>
<protein>
    <recommendedName>
        <fullName evidence="5">KN homeodomain domain-containing protein</fullName>
    </recommendedName>
</protein>
<dbReference type="OrthoDB" id="957938at2759"/>
<keyword evidence="3" id="KW-0371">Homeobox</keyword>
<dbReference type="InterPro" id="IPR012337">
    <property type="entry name" value="RNaseH-like_sf"/>
</dbReference>
<keyword evidence="4" id="KW-0539">Nucleus</keyword>
<evidence type="ECO:0000256" key="3">
    <source>
        <dbReference type="ARBA" id="ARBA00023155"/>
    </source>
</evidence>
<sequence>MENDAFLHIHGLHRFQLGYEQKEGKRPYSYALTTAVNGPVLPGRDVQTTSHPNILPPSWLLSPSPITRKDCFSDPTQSFSLSQTIRVWWSSKPSLRKSLLLLGKPGPDGMGGALGDHNRMVISIFFIRIGLKDFNGAIKALKLSSSKDDLSGRKIITESDSSDIVAWMNKPPNRPWHHHELFILVAHFSSYMGLVILSYLREANHMADGLAKQGISRSGDFTAWLVSNQELRCQGGDIEKKKGWKITSAEKLVAATLQEDDKAKFVEETGWQLKQINNWFINQRKRNWHRNSQSVKCSR</sequence>
<dbReference type="Gene3D" id="1.10.10.60">
    <property type="entry name" value="Homeodomain-like"/>
    <property type="match status" value="1"/>
</dbReference>
<organism evidence="6 7">
    <name type="scientific">Salix dunnii</name>
    <dbReference type="NCBI Taxonomy" id="1413687"/>
    <lineage>
        <taxon>Eukaryota</taxon>
        <taxon>Viridiplantae</taxon>
        <taxon>Streptophyta</taxon>
        <taxon>Embryophyta</taxon>
        <taxon>Tracheophyta</taxon>
        <taxon>Spermatophyta</taxon>
        <taxon>Magnoliopsida</taxon>
        <taxon>eudicotyledons</taxon>
        <taxon>Gunneridae</taxon>
        <taxon>Pentapetalae</taxon>
        <taxon>rosids</taxon>
        <taxon>fabids</taxon>
        <taxon>Malpighiales</taxon>
        <taxon>Salicaceae</taxon>
        <taxon>Saliceae</taxon>
        <taxon>Salix</taxon>
    </lineage>
</organism>
<dbReference type="InterPro" id="IPR009057">
    <property type="entry name" value="Homeodomain-like_sf"/>
</dbReference>